<name>A0A010SRJ3_PSEFL</name>
<sequence length="91" mass="10217">MSHIHEHKDDLLKRVRRIAGQVQAVERALESEADCAKTLHLVAAIRGAVNGLLDQFIEAHAREHVASPELSDQERAEGLEDLLQAIRRYSN</sequence>
<dbReference type="PANTHER" id="PTHR33677:SF5">
    <property type="entry name" value="TRANSCRIPTIONAL REPRESSOR FRMR"/>
    <property type="match status" value="1"/>
</dbReference>
<evidence type="ECO:0000313" key="3">
    <source>
        <dbReference type="Proteomes" id="UP000022611"/>
    </source>
</evidence>
<dbReference type="PATRIC" id="fig|1042209.11.peg.4026"/>
<dbReference type="AlphaFoldDB" id="A0A010SRJ3"/>
<evidence type="ECO:0000256" key="1">
    <source>
        <dbReference type="ARBA" id="ARBA00005260"/>
    </source>
</evidence>
<reference evidence="2 3" key="1">
    <citation type="journal article" date="2011" name="J. Bacteriol.">
        <title>Draft genome sequence of the polycyclic aromatic hydrocarbon-degrading, genetically engineered bioluminescent bioreporter Pseudomonas fluorescens HK44.</title>
        <authorList>
            <person name="Chauhan A."/>
            <person name="Layton A.C."/>
            <person name="Williams D.E."/>
            <person name="Smartt A.E."/>
            <person name="Ripp S."/>
            <person name="Karpinets T.V."/>
            <person name="Brown S.D."/>
            <person name="Sayler G.S."/>
        </authorList>
    </citation>
    <scope>NUCLEOTIDE SEQUENCE [LARGE SCALE GENOMIC DNA]</scope>
    <source>
        <strain evidence="2 3">HK44</strain>
    </source>
</reference>
<evidence type="ECO:0000313" key="2">
    <source>
        <dbReference type="EMBL" id="EXF93633.1"/>
    </source>
</evidence>
<dbReference type="GO" id="GO:0046872">
    <property type="term" value="F:metal ion binding"/>
    <property type="evidence" value="ECO:0007669"/>
    <property type="project" value="InterPro"/>
</dbReference>
<dbReference type="EMBL" id="AFOY02000015">
    <property type="protein sequence ID" value="EXF93633.1"/>
    <property type="molecule type" value="Genomic_DNA"/>
</dbReference>
<protein>
    <submittedName>
        <fullName evidence="2">Transcriptional regulator</fullName>
    </submittedName>
</protein>
<organism evidence="2 3">
    <name type="scientific">Pseudomonas fluorescens HK44</name>
    <dbReference type="NCBI Taxonomy" id="1042209"/>
    <lineage>
        <taxon>Bacteria</taxon>
        <taxon>Pseudomonadati</taxon>
        <taxon>Pseudomonadota</taxon>
        <taxon>Gammaproteobacteria</taxon>
        <taxon>Pseudomonadales</taxon>
        <taxon>Pseudomonadaceae</taxon>
        <taxon>Pseudomonas</taxon>
    </lineage>
</organism>
<dbReference type="HOGENOM" id="CLU_130332_3_0_6"/>
<dbReference type="InterPro" id="IPR003735">
    <property type="entry name" value="Metal_Tscrpt_repr"/>
</dbReference>
<dbReference type="RefSeq" id="WP_024265044.1">
    <property type="nucleotide sequence ID" value="NZ_AFOY02000015.1"/>
</dbReference>
<dbReference type="Gene3D" id="1.20.58.1000">
    <property type="entry name" value="Metal-sensitive repressor, helix protomer"/>
    <property type="match status" value="1"/>
</dbReference>
<comment type="caution">
    <text evidence="2">The sequence shown here is derived from an EMBL/GenBank/DDBJ whole genome shotgun (WGS) entry which is preliminary data.</text>
</comment>
<dbReference type="GO" id="GO:0045892">
    <property type="term" value="P:negative regulation of DNA-templated transcription"/>
    <property type="evidence" value="ECO:0007669"/>
    <property type="project" value="UniProtKB-ARBA"/>
</dbReference>
<dbReference type="Pfam" id="PF02583">
    <property type="entry name" value="Trns_repr_metal"/>
    <property type="match status" value="1"/>
</dbReference>
<dbReference type="Proteomes" id="UP000022611">
    <property type="component" value="Unassembled WGS sequence"/>
</dbReference>
<dbReference type="InterPro" id="IPR038390">
    <property type="entry name" value="Metal_Tscrpt_repr_sf"/>
</dbReference>
<proteinExistence type="inferred from homology"/>
<accession>A0A010SRJ3</accession>
<comment type="similarity">
    <text evidence="1">Belongs to the FrmR/RcnR family.</text>
</comment>
<gene>
    <name evidence="2" type="ORF">HK44_008210</name>
</gene>
<dbReference type="PANTHER" id="PTHR33677">
    <property type="entry name" value="TRANSCRIPTIONAL REPRESSOR FRMR-RELATED"/>
    <property type="match status" value="1"/>
</dbReference>
<dbReference type="eggNOG" id="COG1937">
    <property type="taxonomic scope" value="Bacteria"/>
</dbReference>
<dbReference type="GO" id="GO:0003677">
    <property type="term" value="F:DNA binding"/>
    <property type="evidence" value="ECO:0007669"/>
    <property type="project" value="InterPro"/>
</dbReference>
<dbReference type="OrthoDB" id="9806052at2"/>
<dbReference type="CDD" id="cd10153">
    <property type="entry name" value="RcnR-FrmR-like_DUF156"/>
    <property type="match status" value="1"/>
</dbReference>